<dbReference type="Proteomes" id="UP000268446">
    <property type="component" value="Unassembled WGS sequence"/>
</dbReference>
<dbReference type="EMBL" id="QMQZ01000028">
    <property type="protein sequence ID" value="RLE51831.1"/>
    <property type="molecule type" value="Genomic_DNA"/>
</dbReference>
<dbReference type="InterPro" id="IPR014426">
    <property type="entry name" value="UPF0282_hydrls"/>
</dbReference>
<reference evidence="3 4" key="1">
    <citation type="submission" date="2018-06" db="EMBL/GenBank/DDBJ databases">
        <title>Extensive metabolic versatility and redundancy in microbially diverse, dynamic hydrothermal sediments.</title>
        <authorList>
            <person name="Dombrowski N."/>
            <person name="Teske A."/>
            <person name="Baker B.J."/>
        </authorList>
    </citation>
    <scope>NUCLEOTIDE SEQUENCE [LARGE SCALE GENOMIC DNA]</scope>
    <source>
        <strain evidence="3">B29_G17</strain>
    </source>
</reference>
<evidence type="ECO:0000259" key="2">
    <source>
        <dbReference type="Pfam" id="PF00753"/>
    </source>
</evidence>
<dbReference type="AlphaFoldDB" id="A0A497EXU4"/>
<sequence>MKLRVKPIAFESFGVRSMCTFIETTDVNILLDPGVSLGRRFGKIPHPKEYLALINARKRLIEASRKADIIIISHYHFDHYTPLGYTDYTWTWSIPEESKSIYEGKLVLVKDFRDKINFSQRKRGWIFNKMVNEIAYRVEIADGKTFKIGDTLVKISEPVWHGEANTPLGWILMTTIKHENEKILFASDVQGPISKETLQVILSEEPNLTIIGGPPTYLQEYKAKSDSINSAVEHLSKIALESKITIVDHHLLRDADWRKYLEKPMKNAKKAGHKMVTAAQFENKQNYLLEAYRDKLYEDDPPSEEFIKWSKMPRDKRKKTPPPI</sequence>
<dbReference type="InterPro" id="IPR036866">
    <property type="entry name" value="RibonucZ/Hydroxyglut_hydro"/>
</dbReference>
<dbReference type="PANTHER" id="PTHR43546">
    <property type="entry name" value="UPF0173 METAL-DEPENDENT HYDROLASE MJ1163-RELATED"/>
    <property type="match status" value="1"/>
</dbReference>
<organism evidence="3 4">
    <name type="scientific">Thermoproteota archaeon</name>
    <dbReference type="NCBI Taxonomy" id="2056631"/>
    <lineage>
        <taxon>Archaea</taxon>
        <taxon>Thermoproteota</taxon>
    </lineage>
</organism>
<dbReference type="PANTHER" id="PTHR43546:SF4">
    <property type="entry name" value="UPF0282 PROTEIN MJ1629"/>
    <property type="match status" value="1"/>
</dbReference>
<protein>
    <recommendedName>
        <fullName evidence="1">UPF0282 protein DRJ20_01365</fullName>
    </recommendedName>
</protein>
<dbReference type="Gene3D" id="3.60.15.10">
    <property type="entry name" value="Ribonuclease Z/Hydroxyacylglutathione hydrolase-like"/>
    <property type="match status" value="1"/>
</dbReference>
<proteinExistence type="inferred from homology"/>
<dbReference type="InterPro" id="IPR001279">
    <property type="entry name" value="Metallo-B-lactamas"/>
</dbReference>
<evidence type="ECO:0000256" key="1">
    <source>
        <dbReference type="HAMAP-Rule" id="MF_01406"/>
    </source>
</evidence>
<evidence type="ECO:0000313" key="4">
    <source>
        <dbReference type="Proteomes" id="UP000268446"/>
    </source>
</evidence>
<accession>A0A497EXU4</accession>
<feature type="domain" description="Metallo-beta-lactamase" evidence="2">
    <location>
        <begin position="17"/>
        <end position="194"/>
    </location>
</feature>
<dbReference type="Pfam" id="PF00753">
    <property type="entry name" value="Lactamase_B"/>
    <property type="match status" value="1"/>
</dbReference>
<dbReference type="HAMAP" id="MF_01406">
    <property type="entry name" value="UPF0282"/>
    <property type="match status" value="1"/>
</dbReference>
<evidence type="ECO:0000313" key="3">
    <source>
        <dbReference type="EMBL" id="RLE51831.1"/>
    </source>
</evidence>
<name>A0A497EXU4_9CREN</name>
<dbReference type="InterPro" id="IPR050114">
    <property type="entry name" value="UPF0173_UPF0282_UlaG_hydrolase"/>
</dbReference>
<dbReference type="SUPFAM" id="SSF56281">
    <property type="entry name" value="Metallo-hydrolase/oxidoreductase"/>
    <property type="match status" value="1"/>
</dbReference>
<gene>
    <name evidence="3" type="ORF">DRJ20_01365</name>
</gene>
<comment type="similarity">
    <text evidence="1">Belongs to the UPF0282 family.</text>
</comment>
<dbReference type="PIRSF" id="PIRSF004944">
    <property type="entry name" value="UCP004944_hydrls"/>
    <property type="match status" value="1"/>
</dbReference>
<comment type="caution">
    <text evidence="3">The sequence shown here is derived from an EMBL/GenBank/DDBJ whole genome shotgun (WGS) entry which is preliminary data.</text>
</comment>